<comment type="subunit">
    <text evidence="7">Component of a multi-subunit COQ enzyme complex, composed of at least COQ3, COQ4, COQ5, COQ6, COQ7 and COQ9.</text>
</comment>
<sequence>MLQVIAKSYEAHKSFFLWGYKRLLGAAILVVVNSASSLFDISKPRCDKTTHHITNMPPFLCNEIWDLVFSNFEDTIDVEDGSDHGLYPSPKDTDIPTLRSLCLVSHQFYRLARRNLYHTISGGKLDGQQNNTKMCLLARTLLLNPELRSEIRAIDLSSSTEWKTSLVNSGFWPPNIERVEPPQLRDLLREDIESYSATGAGTCFLLALMPKLRMVVLTDPQTHSKALTWILGGETRTPQPGTADRPELVANFLGQLEEIHWSPLRTRLEDSGTCSTEYLLLLPSIKRLFLTPFEPTFTISHPVVPDFQSGLQSLTLDGGMITPDFLHYSLSRCKALQYLDLDLTDCYDVNEEDLTVNLYDFGSILREFGQALAGLRLRFYDCEEYARGKIGSLQGLERLRHLSAPIFVLAGTLNDAVPLQEVLPESVETVEMDFVEVCRMANRDILVRMSAANDDRMIRFLDNNELPKLQEVIYGCFTDGKDDRITKFTQVEGWSVKNETRLRHSFTREPYSRRLELPDHPQSHRHPSHLLCPDSILAPITTPIAIIMLLCVPNEILRHICSIIECKDWEGGWDTKSSYQALLSLSRVCKRLREIAECHLFRSIFVLEEDPDEKWMQLARRLQQDPERGLAVRTFCSQRYDPMAPPYFLDFMKKYFKRLSSSPEGDKIPLNLRALIQYELKVGIFERPYRSLKVLLMLLMPELRHLELWITDHKSTPFLLTEAFVGGPDHGCDGFEPNEEAGQSHKGIPNILFFRHLESVTLISYDDTLGSPIAVQTVSGLFNHPSIKALRFEGFALWHDTCSKLNWNKAPSNLTRLDLQNCTLEPMSLQCILQKCTSLTHLKLALISSGDHKDPTHNLEQFGHILREYGRNLVELSITRPMWDPHIADWRNYIGSLRKLEVLRRLSIGRLNFVGPIDNENKRYITIHDKLPLSLETLTIEAEVSGCACDLDRARETEGLVCDMLKHEPVPPSLKQINMKLLPGPEARGFEVIEADNLKGWRIGKKGLWVQKSKRKRGDEDEDEDENEDDDEDENEDDDEEEEEEEENEEEDKENEKQDKEEKKCRVYDEYNGYEEWSECEEDEEDEDFQEGKGYRVIQFITNLIAATGEATATPYFIYRLRDAMLADPTGRRILRARPRISSKTLSLEALRALPENSVGRAYVGWLDREGVSPDTRATVRYIDDEECAYVMQRYRECHDFYHALTGLPIVREGEVALKAFEFANTLLPMTGLSIFAAATMKRSERQRFASIYLPWALKNGARSKEVINVFWEERLEDDVSDLRKELGIEQPPDMRDIRKREREEKKRLKELREQGL</sequence>
<evidence type="ECO:0000313" key="11">
    <source>
        <dbReference type="Proteomes" id="UP000544095"/>
    </source>
</evidence>
<feature type="compositionally biased region" description="Acidic residues" evidence="8">
    <location>
        <begin position="1020"/>
        <end position="1053"/>
    </location>
</feature>
<comment type="cofactor">
    <cofactor evidence="7">
        <name>Zn(2+)</name>
        <dbReference type="ChEBI" id="CHEBI:29105"/>
    </cofactor>
</comment>
<dbReference type="InterPro" id="IPR001810">
    <property type="entry name" value="F-box_dom"/>
</dbReference>
<evidence type="ECO:0000256" key="1">
    <source>
        <dbReference type="ARBA" id="ARBA00022688"/>
    </source>
</evidence>
<keyword evidence="11" id="KW-1185">Reference proteome</keyword>
<feature type="binding site" evidence="7">
    <location>
        <position position="1199"/>
    </location>
    <ligand>
        <name>Zn(2+)</name>
        <dbReference type="ChEBI" id="CHEBI:29105"/>
    </ligand>
</feature>
<accession>A0A8H5P8X3</accession>
<gene>
    <name evidence="7" type="primary">COQ4</name>
    <name evidence="10" type="ORF">FPANT_5446</name>
</gene>
<comment type="function">
    <text evidence="7">Lyase that catalyzes the C1-decarboxylation of 4-hydroxy-3-methoxy-5-(all-trans-polyprenyl)benzoic acid into 2-methoxy-6-(all-trans-polyprenyl)phenol during ubiquinone biosynthesis.</text>
</comment>
<comment type="similarity">
    <text evidence="7">Belongs to the COQ4 family.</text>
</comment>
<dbReference type="GO" id="GO:0031314">
    <property type="term" value="C:extrinsic component of mitochondrial inner membrane"/>
    <property type="evidence" value="ECO:0007669"/>
    <property type="project" value="UniProtKB-UniRule"/>
</dbReference>
<organism evidence="10 11">
    <name type="scientific">Fusarium pseudoanthophilum</name>
    <dbReference type="NCBI Taxonomy" id="48495"/>
    <lineage>
        <taxon>Eukaryota</taxon>
        <taxon>Fungi</taxon>
        <taxon>Dikarya</taxon>
        <taxon>Ascomycota</taxon>
        <taxon>Pezizomycotina</taxon>
        <taxon>Sordariomycetes</taxon>
        <taxon>Hypocreomycetidae</taxon>
        <taxon>Hypocreales</taxon>
        <taxon>Nectriaceae</taxon>
        <taxon>Fusarium</taxon>
        <taxon>Fusarium fujikuroi species complex</taxon>
    </lineage>
</organism>
<dbReference type="GO" id="GO:0008270">
    <property type="term" value="F:zinc ion binding"/>
    <property type="evidence" value="ECO:0007669"/>
    <property type="project" value="UniProtKB-UniRule"/>
</dbReference>
<evidence type="ECO:0000256" key="4">
    <source>
        <dbReference type="ARBA" id="ARBA00023136"/>
    </source>
</evidence>
<comment type="pathway">
    <text evidence="7">Cofactor biosynthesis; ubiquinone biosynthesis.</text>
</comment>
<dbReference type="GO" id="GO:0120539">
    <property type="term" value="F:4-hydroxy-3-methoxy-5-polyprenylbenzoate decarboxylase activity"/>
    <property type="evidence" value="ECO:0007669"/>
    <property type="project" value="UniProtKB-EC"/>
</dbReference>
<dbReference type="PANTHER" id="PTHR12922">
    <property type="entry name" value="UBIQUINONE BIOSYNTHESIS PROTEIN"/>
    <property type="match status" value="1"/>
</dbReference>
<dbReference type="EMBL" id="JAAOAR010000260">
    <property type="protein sequence ID" value="KAF5592287.1"/>
    <property type="molecule type" value="Genomic_DNA"/>
</dbReference>
<proteinExistence type="inferred from homology"/>
<evidence type="ECO:0000256" key="3">
    <source>
        <dbReference type="ARBA" id="ARBA00023128"/>
    </source>
</evidence>
<comment type="caution">
    <text evidence="10">The sequence shown here is derived from an EMBL/GenBank/DDBJ whole genome shotgun (WGS) entry which is preliminary data.</text>
</comment>
<evidence type="ECO:0000313" key="10">
    <source>
        <dbReference type="EMBL" id="KAF5592287.1"/>
    </source>
</evidence>
<feature type="binding site" evidence="7">
    <location>
        <position position="1200"/>
    </location>
    <ligand>
        <name>Zn(2+)</name>
        <dbReference type="ChEBI" id="CHEBI:29105"/>
    </ligand>
</feature>
<keyword evidence="5 7" id="KW-0456">Lyase</keyword>
<keyword evidence="3 7" id="KW-0496">Mitochondrion</keyword>
<dbReference type="Pfam" id="PF12937">
    <property type="entry name" value="F-box-like"/>
    <property type="match status" value="1"/>
</dbReference>
<dbReference type="Gene3D" id="3.80.10.10">
    <property type="entry name" value="Ribonuclease Inhibitor"/>
    <property type="match status" value="1"/>
</dbReference>
<dbReference type="InterPro" id="IPR027540">
    <property type="entry name" value="Coq4_euk"/>
</dbReference>
<feature type="binding site" evidence="7">
    <location>
        <position position="1215"/>
    </location>
    <ligand>
        <name>Zn(2+)</name>
        <dbReference type="ChEBI" id="CHEBI:29105"/>
    </ligand>
</feature>
<dbReference type="UniPathway" id="UPA00232"/>
<keyword evidence="7" id="KW-0479">Metal-binding</keyword>
<dbReference type="HAMAP" id="MF_03111">
    <property type="entry name" value="Coq4"/>
    <property type="match status" value="1"/>
</dbReference>
<dbReference type="PANTHER" id="PTHR12922:SF7">
    <property type="entry name" value="UBIQUINONE BIOSYNTHESIS PROTEIN COQ4 HOMOLOG, MITOCHONDRIAL"/>
    <property type="match status" value="1"/>
</dbReference>
<feature type="region of interest" description="Disordered" evidence="8">
    <location>
        <begin position="1013"/>
        <end position="1063"/>
    </location>
</feature>
<evidence type="ECO:0000256" key="5">
    <source>
        <dbReference type="ARBA" id="ARBA00023239"/>
    </source>
</evidence>
<keyword evidence="7" id="KW-0862">Zinc</keyword>
<comment type="catalytic activity">
    <reaction evidence="7">
        <text>a 4-hydroxy-3-methoxy-5-(all-trans-polyprenyl)benzoate + H(+) = a 2-methoxy-6-(all-trans-polyprenyl)phenol + CO2</text>
        <dbReference type="Rhea" id="RHEA:81179"/>
        <dbReference type="Rhea" id="RHEA-COMP:9551"/>
        <dbReference type="Rhea" id="RHEA-COMP:10931"/>
        <dbReference type="ChEBI" id="CHEBI:15378"/>
        <dbReference type="ChEBI" id="CHEBI:16526"/>
        <dbReference type="ChEBI" id="CHEBI:62731"/>
        <dbReference type="ChEBI" id="CHEBI:84443"/>
        <dbReference type="EC" id="4.1.1.130"/>
    </reaction>
</comment>
<evidence type="ECO:0000256" key="7">
    <source>
        <dbReference type="HAMAP-Rule" id="MF_03111"/>
    </source>
</evidence>
<dbReference type="Pfam" id="PF05019">
    <property type="entry name" value="Coq4"/>
    <property type="match status" value="1"/>
</dbReference>
<comment type="subcellular location">
    <subcellularLocation>
        <location evidence="7">Mitochondrion inner membrane</location>
        <topology evidence="7">Peripheral membrane protein</topology>
        <orientation evidence="7">Matrix side</orientation>
    </subcellularLocation>
</comment>
<feature type="domain" description="F-box" evidence="9">
    <location>
        <begin position="551"/>
        <end position="605"/>
    </location>
</feature>
<dbReference type="InterPro" id="IPR007715">
    <property type="entry name" value="Coq4"/>
</dbReference>
<keyword evidence="1 7" id="KW-0831">Ubiquinone biosynthesis</keyword>
<dbReference type="InterPro" id="IPR032675">
    <property type="entry name" value="LRR_dom_sf"/>
</dbReference>
<protein>
    <recommendedName>
        <fullName evidence="6">4-hydroxy-3-methoxy-5-polyprenylbenzoate decarboxylase</fullName>
    </recommendedName>
</protein>
<dbReference type="SUPFAM" id="SSF52047">
    <property type="entry name" value="RNI-like"/>
    <property type="match status" value="1"/>
</dbReference>
<name>A0A8H5P8X3_9HYPO</name>
<evidence type="ECO:0000259" key="9">
    <source>
        <dbReference type="Pfam" id="PF12937"/>
    </source>
</evidence>
<keyword evidence="4 7" id="KW-0472">Membrane</keyword>
<evidence type="ECO:0000256" key="6">
    <source>
        <dbReference type="ARBA" id="ARBA00081568"/>
    </source>
</evidence>
<dbReference type="CDD" id="cd09917">
    <property type="entry name" value="F-box_SF"/>
    <property type="match status" value="1"/>
</dbReference>
<evidence type="ECO:0000256" key="2">
    <source>
        <dbReference type="ARBA" id="ARBA00022792"/>
    </source>
</evidence>
<reference evidence="10 11" key="1">
    <citation type="submission" date="2020-05" db="EMBL/GenBank/DDBJ databases">
        <title>Identification and distribution of gene clusters putatively required for synthesis of sphingolipid metabolism inhibitors in phylogenetically diverse species of the filamentous fungus Fusarium.</title>
        <authorList>
            <person name="Kim H.-S."/>
            <person name="Busman M."/>
            <person name="Brown D.W."/>
            <person name="Divon H."/>
            <person name="Uhlig S."/>
            <person name="Proctor R.H."/>
        </authorList>
    </citation>
    <scope>NUCLEOTIDE SEQUENCE [LARGE SCALE GENOMIC DNA]</scope>
    <source>
        <strain evidence="10 11">NRRL 25211</strain>
    </source>
</reference>
<feature type="compositionally biased region" description="Basic and acidic residues" evidence="8">
    <location>
        <begin position="1054"/>
        <end position="1063"/>
    </location>
</feature>
<feature type="binding site" evidence="7">
    <location>
        <position position="1203"/>
    </location>
    <ligand>
        <name>Zn(2+)</name>
        <dbReference type="ChEBI" id="CHEBI:29105"/>
    </ligand>
</feature>
<evidence type="ECO:0000256" key="8">
    <source>
        <dbReference type="SAM" id="MobiDB-lite"/>
    </source>
</evidence>
<keyword evidence="2 7" id="KW-0999">Mitochondrion inner membrane</keyword>
<dbReference type="Proteomes" id="UP000544095">
    <property type="component" value="Unassembled WGS sequence"/>
</dbReference>